<sequence>MFFKMVARENLCFLLEAKTRLFCSSDLPHLISNYRLCESIEIAYKMAYAGFRERGDQNRAFTRDREIVVKNKGG</sequence>
<gene>
    <name evidence="1" type="ORF">PAALTS15_00825</name>
</gene>
<comment type="caution">
    <text evidence="1">The sequence shown here is derived from an EMBL/GenBank/DDBJ whole genome shotgun (WGS) entry which is preliminary data.</text>
</comment>
<evidence type="ECO:0000313" key="2">
    <source>
        <dbReference type="Proteomes" id="UP000015344"/>
    </source>
</evidence>
<evidence type="ECO:0000313" key="1">
    <source>
        <dbReference type="EMBL" id="EPY09159.1"/>
    </source>
</evidence>
<dbReference type="EMBL" id="ATMT01000002">
    <property type="protein sequence ID" value="EPY09159.1"/>
    <property type="molecule type" value="Genomic_DNA"/>
</dbReference>
<dbReference type="Proteomes" id="UP000015344">
    <property type="component" value="Unassembled WGS sequence"/>
</dbReference>
<reference evidence="1 2" key="1">
    <citation type="submission" date="2013-05" db="EMBL/GenBank/DDBJ databases">
        <authorList>
            <person name="Strain E.A."/>
            <person name="Brown E."/>
            <person name="Allard M.W."/>
            <person name="Luo Y.L."/>
        </authorList>
    </citation>
    <scope>NUCLEOTIDE SEQUENCE [LARGE SCALE GENOMIC DNA]</scope>
    <source>
        <strain evidence="1 2">TS-15</strain>
    </source>
</reference>
<protein>
    <submittedName>
        <fullName evidence="1">Uncharacterized protein</fullName>
    </submittedName>
</protein>
<name>S9SWZ5_PAEAL</name>
<accession>S9SWZ5</accession>
<dbReference type="AlphaFoldDB" id="S9SWZ5"/>
<organism evidence="1 2">
    <name type="scientific">Paenibacillus alvei TS-15</name>
    <dbReference type="NCBI Taxonomy" id="1117108"/>
    <lineage>
        <taxon>Bacteria</taxon>
        <taxon>Bacillati</taxon>
        <taxon>Bacillota</taxon>
        <taxon>Bacilli</taxon>
        <taxon>Bacillales</taxon>
        <taxon>Paenibacillaceae</taxon>
        <taxon>Paenibacillus</taxon>
    </lineage>
</organism>
<proteinExistence type="predicted"/>